<evidence type="ECO:0000313" key="7">
    <source>
        <dbReference type="EMBL" id="MCG2616008.1"/>
    </source>
</evidence>
<dbReference type="InterPro" id="IPR019734">
    <property type="entry name" value="TPR_rpt"/>
</dbReference>
<evidence type="ECO:0000313" key="8">
    <source>
        <dbReference type="Proteomes" id="UP001165367"/>
    </source>
</evidence>
<evidence type="ECO:0000256" key="3">
    <source>
        <dbReference type="ARBA" id="ARBA00023012"/>
    </source>
</evidence>
<gene>
    <name evidence="7" type="ORF">LZZ85_17050</name>
</gene>
<dbReference type="Gene3D" id="1.20.5.1930">
    <property type="match status" value="1"/>
</dbReference>
<reference evidence="7" key="1">
    <citation type="submission" date="2022-01" db="EMBL/GenBank/DDBJ databases">
        <authorList>
            <person name="Jo J.-H."/>
            <person name="Im W.-T."/>
        </authorList>
    </citation>
    <scope>NUCLEOTIDE SEQUENCE</scope>
    <source>
        <strain evidence="7">NA20</strain>
    </source>
</reference>
<dbReference type="EMBL" id="JAKLTR010000011">
    <property type="protein sequence ID" value="MCG2616008.1"/>
    <property type="molecule type" value="Genomic_DNA"/>
</dbReference>
<dbReference type="InterPro" id="IPR005467">
    <property type="entry name" value="His_kinase_dom"/>
</dbReference>
<dbReference type="SMART" id="SM00028">
    <property type="entry name" value="TPR"/>
    <property type="match status" value="5"/>
</dbReference>
<keyword evidence="3" id="KW-0902">Two-component regulatory system</keyword>
<dbReference type="InterPro" id="IPR011712">
    <property type="entry name" value="Sig_transdc_His_kin_sub3_dim/P"/>
</dbReference>
<name>A0ABS9KUK9_9BACT</name>
<feature type="coiled-coil region" evidence="4">
    <location>
        <begin position="365"/>
        <end position="392"/>
    </location>
</feature>
<feature type="transmembrane region" description="Helical" evidence="5">
    <location>
        <begin position="400"/>
        <end position="420"/>
    </location>
</feature>
<keyword evidence="2 7" id="KW-0418">Kinase</keyword>
<accession>A0ABS9KUK9</accession>
<dbReference type="InterPro" id="IPR011990">
    <property type="entry name" value="TPR-like_helical_dom_sf"/>
</dbReference>
<dbReference type="Proteomes" id="UP001165367">
    <property type="component" value="Unassembled WGS sequence"/>
</dbReference>
<dbReference type="Gene3D" id="3.30.565.10">
    <property type="entry name" value="Histidine kinase-like ATPase, C-terminal domain"/>
    <property type="match status" value="1"/>
</dbReference>
<evidence type="ECO:0000259" key="6">
    <source>
        <dbReference type="PROSITE" id="PS50109"/>
    </source>
</evidence>
<dbReference type="Gene3D" id="1.25.40.10">
    <property type="entry name" value="Tetratricopeptide repeat domain"/>
    <property type="match status" value="2"/>
</dbReference>
<keyword evidence="8" id="KW-1185">Reference proteome</keyword>
<dbReference type="CDD" id="cd16917">
    <property type="entry name" value="HATPase_UhpB-NarQ-NarX-like"/>
    <property type="match status" value="1"/>
</dbReference>
<keyword evidence="5" id="KW-1133">Transmembrane helix</keyword>
<keyword evidence="5" id="KW-0812">Transmembrane</keyword>
<organism evidence="7 8">
    <name type="scientific">Terrimonas ginsenosidimutans</name>
    <dbReference type="NCBI Taxonomy" id="2908004"/>
    <lineage>
        <taxon>Bacteria</taxon>
        <taxon>Pseudomonadati</taxon>
        <taxon>Bacteroidota</taxon>
        <taxon>Chitinophagia</taxon>
        <taxon>Chitinophagales</taxon>
        <taxon>Chitinophagaceae</taxon>
        <taxon>Terrimonas</taxon>
    </lineage>
</organism>
<keyword evidence="4" id="KW-0175">Coiled coil</keyword>
<dbReference type="PROSITE" id="PS50109">
    <property type="entry name" value="HIS_KIN"/>
    <property type="match status" value="1"/>
</dbReference>
<comment type="caution">
    <text evidence="7">The sequence shown here is derived from an EMBL/GenBank/DDBJ whole genome shotgun (WGS) entry which is preliminary data.</text>
</comment>
<feature type="domain" description="Histidine kinase" evidence="6">
    <location>
        <begin position="565"/>
        <end position="654"/>
    </location>
</feature>
<dbReference type="InterPro" id="IPR036890">
    <property type="entry name" value="HATPase_C_sf"/>
</dbReference>
<keyword evidence="5" id="KW-0472">Membrane</keyword>
<dbReference type="Pfam" id="PF02518">
    <property type="entry name" value="HATPase_c"/>
    <property type="match status" value="1"/>
</dbReference>
<evidence type="ECO:0000256" key="1">
    <source>
        <dbReference type="ARBA" id="ARBA00022679"/>
    </source>
</evidence>
<evidence type="ECO:0000256" key="5">
    <source>
        <dbReference type="SAM" id="Phobius"/>
    </source>
</evidence>
<dbReference type="RefSeq" id="WP_237874546.1">
    <property type="nucleotide sequence ID" value="NZ_JAKLTR010000011.1"/>
</dbReference>
<dbReference type="InterPro" id="IPR050482">
    <property type="entry name" value="Sensor_HK_TwoCompSys"/>
</dbReference>
<dbReference type="SUPFAM" id="SSF48452">
    <property type="entry name" value="TPR-like"/>
    <property type="match status" value="2"/>
</dbReference>
<evidence type="ECO:0000256" key="2">
    <source>
        <dbReference type="ARBA" id="ARBA00022777"/>
    </source>
</evidence>
<keyword evidence="1" id="KW-0808">Transferase</keyword>
<dbReference type="InterPro" id="IPR003594">
    <property type="entry name" value="HATPase_dom"/>
</dbReference>
<dbReference type="GO" id="GO:0016301">
    <property type="term" value="F:kinase activity"/>
    <property type="evidence" value="ECO:0007669"/>
    <property type="project" value="UniProtKB-KW"/>
</dbReference>
<evidence type="ECO:0000256" key="4">
    <source>
        <dbReference type="SAM" id="Coils"/>
    </source>
</evidence>
<proteinExistence type="predicted"/>
<dbReference type="Pfam" id="PF07730">
    <property type="entry name" value="HisKA_3"/>
    <property type="match status" value="1"/>
</dbReference>
<sequence length="660" mass="74631">MCSHLHLPRSRGFQTLILLLAFPSILFSQTTERDSLLARLQEQARDTNNVKTMYSLVRYYEKSNLDSAVYYLEKLRKLSTELSYEKGQVLYHERMAVVAFTNGDHQKALRESELGLGIARKLKETGSEIAMLNMLAICNQYLGKYEDELNYVLQAQAKAEQAGDKEKMVQLYHSLCNAYSDLGQSRKAIDAALTGLRLRDLYQTKAPYFNRLYSSLAQEYQHIGVIDSADHFYKKAITASKEINDVFAEGMIYKFVTNFYSGLGKYEKMRGMAEKSLALAKELKSRKMEASAYYSLAAANYYTNNNQQARRFLDQSLGIAIEDSIRDELLNGYRLLSYITAREGDYPASAKSQGIADSLQQAGLNEEVAKSAADLEKKYETEKKENQIKLQTVSIRQKNFLNYILMGGVAAILVIALLAYRNHRNKQKLQQQRISELETERQLLSTQSLLKGQEDERSRLAKDLHDGLGGLLSGVKLQLGAMKGNLILSEENGRSFNLALTKLDESISEMRRVAHNMMPEALLNMGLQQALQDYCDGLSESLPSPIHTEFHGLEERMEPSIEIVLYRIVQELLNNVIKHAQATIIVAQVIRQNNLISITVEDNGKGFAVKAMEEFRTAGIRNIQSRVNYLHGQLDIQSTPGKGTSVHIECLIEYNEQQQG</sequence>
<dbReference type="PANTHER" id="PTHR24421">
    <property type="entry name" value="NITRATE/NITRITE SENSOR PROTEIN NARX-RELATED"/>
    <property type="match status" value="1"/>
</dbReference>
<protein>
    <submittedName>
        <fullName evidence="7">Sensor histidine kinase</fullName>
    </submittedName>
</protein>
<dbReference type="SUPFAM" id="SSF55874">
    <property type="entry name" value="ATPase domain of HSP90 chaperone/DNA topoisomerase II/histidine kinase"/>
    <property type="match status" value="1"/>
</dbReference>